<dbReference type="PANTHER" id="PTHR47477">
    <property type="entry name" value="TNF RECEPTOR-ASSOCIATED FACTOR HOMOLOG 1A"/>
    <property type="match status" value="1"/>
</dbReference>
<accession>A0A1U7W8Z0</accession>
<keyword evidence="3" id="KW-1185">Reference proteome</keyword>
<dbReference type="GeneID" id="104226233"/>
<dbReference type="Pfam" id="PF14111">
    <property type="entry name" value="DUF4283"/>
    <property type="match status" value="2"/>
</dbReference>
<dbReference type="eggNOG" id="ENOG502RRKX">
    <property type="taxonomic scope" value="Eukaryota"/>
</dbReference>
<organism evidence="3 4">
    <name type="scientific">Nicotiana sylvestris</name>
    <name type="common">Wood tobacco</name>
    <name type="synonym">South American tobacco</name>
    <dbReference type="NCBI Taxonomy" id="4096"/>
    <lineage>
        <taxon>Eukaryota</taxon>
        <taxon>Viridiplantae</taxon>
        <taxon>Streptophyta</taxon>
        <taxon>Embryophyta</taxon>
        <taxon>Tracheophyta</taxon>
        <taxon>Spermatophyta</taxon>
        <taxon>Magnoliopsida</taxon>
        <taxon>eudicotyledons</taxon>
        <taxon>Gunneridae</taxon>
        <taxon>Pentapetalae</taxon>
        <taxon>asterids</taxon>
        <taxon>lamiids</taxon>
        <taxon>Solanales</taxon>
        <taxon>Solanaceae</taxon>
        <taxon>Nicotianoideae</taxon>
        <taxon>Nicotianeae</taxon>
        <taxon>Nicotiana</taxon>
    </lineage>
</organism>
<name>A0A1U7W8Z0_NICSY</name>
<reference evidence="4" key="2">
    <citation type="submission" date="2025-08" db="UniProtKB">
        <authorList>
            <consortium name="RefSeq"/>
        </authorList>
    </citation>
    <scope>IDENTIFICATION</scope>
    <source>
        <tissue evidence="4">Leaf</tissue>
    </source>
</reference>
<feature type="compositionally biased region" description="Low complexity" evidence="1">
    <location>
        <begin position="592"/>
        <end position="607"/>
    </location>
</feature>
<feature type="domain" description="ZF-HD dimerization-type" evidence="2">
    <location>
        <begin position="815"/>
        <end position="864"/>
    </location>
</feature>
<dbReference type="InterPro" id="IPR006456">
    <property type="entry name" value="ZF_HD_homeobox_Cys/His_dimer"/>
</dbReference>
<dbReference type="Proteomes" id="UP000189701">
    <property type="component" value="Unplaced"/>
</dbReference>
<feature type="compositionally biased region" description="Basic and acidic residues" evidence="1">
    <location>
        <begin position="535"/>
        <end position="547"/>
    </location>
</feature>
<proteinExistence type="predicted"/>
<dbReference type="OrthoDB" id="1274058at2759"/>
<evidence type="ECO:0000313" key="3">
    <source>
        <dbReference type="Proteomes" id="UP000189701"/>
    </source>
</evidence>
<dbReference type="RefSeq" id="XP_009776472.1">
    <property type="nucleotide sequence ID" value="XM_009778170.1"/>
</dbReference>
<dbReference type="KEGG" id="nsy:104226233"/>
<evidence type="ECO:0000256" key="1">
    <source>
        <dbReference type="SAM" id="MobiDB-lite"/>
    </source>
</evidence>
<dbReference type="NCBIfam" id="TIGR01566">
    <property type="entry name" value="ZF_HD_prot_N"/>
    <property type="match status" value="1"/>
</dbReference>
<evidence type="ECO:0000313" key="4">
    <source>
        <dbReference type="RefSeq" id="XP_009776472.1"/>
    </source>
</evidence>
<dbReference type="Pfam" id="PF04770">
    <property type="entry name" value="ZF-HD_dimer"/>
    <property type="match status" value="1"/>
</dbReference>
<evidence type="ECO:0000259" key="2">
    <source>
        <dbReference type="PROSITE" id="PS51523"/>
    </source>
</evidence>
<dbReference type="InterPro" id="IPR055327">
    <property type="entry name" value="TRAF1A/B"/>
</dbReference>
<gene>
    <name evidence="4" type="primary">LOC104226233</name>
</gene>
<feature type="region of interest" description="Disordered" evidence="1">
    <location>
        <begin position="533"/>
        <end position="607"/>
    </location>
</feature>
<feature type="region of interest" description="Disordered" evidence="1">
    <location>
        <begin position="621"/>
        <end position="640"/>
    </location>
</feature>
<sequence length="1047" mass="115982">MSRSNLFKMYWDAAAAKCRLTMVGKFFKRKPKMTAIRASFSAKYPLKDHVKIVSFDSLHVFLDFTNEEDYDAIFFKETIIVAGAQMEVFRWTPEFHGPFTKMKPDNHTAKVEGRDETLGIMELDKNEHIGGGNEYGSKESEAAPKNTHILEDGLYISDSVDCVPEATHSDSAERVASPVNCSTATSEIQASAETSCSGSSGLSFASDGIAGGIPSVMDDSSSMCSTDSMSFRGTYSNHNIQKLYGRGWKYGSKSTSNAADWASEKLNQPLDALPIGEHHEDRKSRPPIQVQYSTYRGRQAVTFPENYWESLVPDCKLTLIGNFFQRKPRMKEIRADFIAKNPLKGQVKITHYTSQQVSLDFTNEADYDTVLSKKTLTVAVMQISWWSRDIHHEVGKQEWKAMDKERDVKPGIMEQQKTELDELIGGETEYKIDAPEAVLETPDILGEVSDVSNSLHIVPEVAHPDFRDNDASPVNCDTDTSKMHPSIGITCCQLSGISAPQNMIDGTSPYVMNVNSSKCSTYSILSIVTTGLSSNDKDQSKSIRDVADSASKAHSQPLDDLPEARQQMLKKDVAVSHQSELTESDRERHSSEIPSVSSPPRSPPRSIGSVIQLMSKLKVSVTNDPNSVKRSTSDNSNLTQKSVPLFNSAENAVLLSVDPHKSIEPKAIEKPLVRSISITTENFPSNQVTASATAEMPMPLLPTLPLLAHSVSPAAQLCADPPTAIDTYVPQSYPNGIVGSHIFGRSEQAGSGSIFPSPSQALHQHSLAQRHSQLNSYKVDKNAHLDQESNMIAGPTQLQSLLTTSVSDTTSSIRYMECLKNHAASMGGHAIDGCGEFMPSGGEGTPGALKCEACNCHRNFHRKKIINHRQMAGIGSHIEPRNNSNSRNIHKQSPISQQYQHNYSYSPSSVVNSSDSYPQLPLPISGQICLPQGLEKKEPSLIRPSYSYEMVNHDTVQQWEYFWRDRSRNTSIDHPSLRNENQNFDMFKPLNYRTSDNIPSEFANEFPHLDIINNLRYDEHGKGRTLMPNSGFQNLSNGSYHLNGHFT</sequence>
<dbReference type="AlphaFoldDB" id="A0A1U7W8Z0"/>
<protein>
    <submittedName>
        <fullName evidence="4">Uncharacterized protein LOC104226233 isoform X1</fullName>
    </submittedName>
</protein>
<dbReference type="InterPro" id="IPR025558">
    <property type="entry name" value="DUF4283"/>
</dbReference>
<dbReference type="PANTHER" id="PTHR47477:SF16">
    <property type="entry name" value="ZF-HD DIMERIZATION-TYPE DOMAIN-CONTAINING PROTEIN"/>
    <property type="match status" value="1"/>
</dbReference>
<dbReference type="PROSITE" id="PS51523">
    <property type="entry name" value="ZF_HD_DIMER"/>
    <property type="match status" value="1"/>
</dbReference>
<reference evidence="3" key="1">
    <citation type="journal article" date="2013" name="Genome Biol.">
        <title>Reference genomes and transcriptomes of Nicotiana sylvestris and Nicotiana tomentosiformis.</title>
        <authorList>
            <person name="Sierro N."/>
            <person name="Battey J.N."/>
            <person name="Ouadi S."/>
            <person name="Bovet L."/>
            <person name="Goepfert S."/>
            <person name="Bakaher N."/>
            <person name="Peitsch M.C."/>
            <person name="Ivanov N.V."/>
        </authorList>
    </citation>
    <scope>NUCLEOTIDE SEQUENCE [LARGE SCALE GENOMIC DNA]</scope>
</reference>